<name>A0A3P3ZP23_9ZZZZ</name>
<dbReference type="EMBL" id="UOYP01000241">
    <property type="protein sequence ID" value="VAY88515.1"/>
    <property type="molecule type" value="Genomic_DNA"/>
</dbReference>
<sequence>MRQGEFWGAAGLGEGEEGEVPEGAGAGIVGSEDGVGAGTVAETGVCPGGK</sequence>
<accession>A0A3P3ZP23</accession>
<protein>
    <submittedName>
        <fullName evidence="2">Uncharacterized protein</fullName>
    </submittedName>
</protein>
<proteinExistence type="predicted"/>
<evidence type="ECO:0000313" key="2">
    <source>
        <dbReference type="EMBL" id="VAY88515.1"/>
    </source>
</evidence>
<feature type="region of interest" description="Disordered" evidence="1">
    <location>
        <begin position="1"/>
        <end position="50"/>
    </location>
</feature>
<organism evidence="2">
    <name type="scientific">mine drainage metagenome</name>
    <dbReference type="NCBI Taxonomy" id="410659"/>
    <lineage>
        <taxon>unclassified sequences</taxon>
        <taxon>metagenomes</taxon>
        <taxon>ecological metagenomes</taxon>
    </lineage>
</organism>
<dbReference type="AlphaFoldDB" id="A0A3P3ZP23"/>
<reference evidence="2" key="1">
    <citation type="submission" date="2018-10" db="EMBL/GenBank/DDBJ databases">
        <authorList>
            <person name="Plewniak F."/>
        </authorList>
    </citation>
    <scope>NUCLEOTIDE SEQUENCE</scope>
</reference>
<feature type="compositionally biased region" description="Gly residues" evidence="1">
    <location>
        <begin position="24"/>
        <end position="37"/>
    </location>
</feature>
<feature type="compositionally biased region" description="Low complexity" evidence="1">
    <location>
        <begin position="38"/>
        <end position="50"/>
    </location>
</feature>
<gene>
    <name evidence="2" type="ORF">CARN8_3150007</name>
</gene>
<evidence type="ECO:0000256" key="1">
    <source>
        <dbReference type="SAM" id="MobiDB-lite"/>
    </source>
</evidence>